<evidence type="ECO:0000256" key="5">
    <source>
        <dbReference type="ARBA" id="ARBA00022989"/>
    </source>
</evidence>
<sequence length="532" mass="59794">MMAFSFSSSSFSFLLLLFFLSCVSHGTSHIKGIDLENPALDVTPKTLSGDSSFRGSKSILCDRVRVLGHSRLKLGSYASSFQVTLTPSVYIPERLHGKIQVCFHRNASLGLCKCENDDWKVVQKGIWHTVMSPYDDRYIDVKFTGDVSGYVTVAVVEDFQQWRLLFLALGFVLLLLAPFVSSWVPFYYSSSMAIGVFLVIIILLFQLGAGSFLLHQLSAFVNSILVTFGLSEEMHNPVAIFVLVGIILAGAALGYWIVRKYVISKDGSVDVHVAHFVKWAMNIIASTFIFQELKNSKLDFWLAGYRFSRWNWKPDFEMDLAFCDSMTLPFPLTAKAKSYYWLISTLDPLLAMAALASFSAICYLIISAKRSGCRKQMHSGNESPWLHRPRQGIVKHGRAEFLSRSPTMNSNQKAWNAPKTSPAWNNSPVKGVVSSALDDTAVDHQDFYSTFHKAHNRKKFTKQEWEDFSRESTRNAMAELAASPDFTDWIIEHADRIKLLPCDSSDESVGSKSSSTDDDAEGSHSRFKLFSW</sequence>
<keyword evidence="3 9" id="KW-0812">Transmembrane</keyword>
<keyword evidence="5 9" id="KW-1133">Transmembrane helix</keyword>
<feature type="transmembrane region" description="Helical" evidence="9">
    <location>
        <begin position="187"/>
        <end position="207"/>
    </location>
</feature>
<proteinExistence type="inferred from homology"/>
<organism evidence="11 12">
    <name type="scientific">Corchorus olitorius</name>
    <dbReference type="NCBI Taxonomy" id="93759"/>
    <lineage>
        <taxon>Eukaryota</taxon>
        <taxon>Viridiplantae</taxon>
        <taxon>Streptophyta</taxon>
        <taxon>Embryophyta</taxon>
        <taxon>Tracheophyta</taxon>
        <taxon>Spermatophyta</taxon>
        <taxon>Magnoliopsida</taxon>
        <taxon>eudicotyledons</taxon>
        <taxon>Gunneridae</taxon>
        <taxon>Pentapetalae</taxon>
        <taxon>rosids</taxon>
        <taxon>malvids</taxon>
        <taxon>Malvales</taxon>
        <taxon>Malvaceae</taxon>
        <taxon>Grewioideae</taxon>
        <taxon>Apeibeae</taxon>
        <taxon>Corchorus</taxon>
    </lineage>
</organism>
<feature type="transmembrane region" description="Helical" evidence="9">
    <location>
        <begin position="238"/>
        <end position="258"/>
    </location>
</feature>
<dbReference type="Pfam" id="PF10225">
    <property type="entry name" value="NEMP"/>
    <property type="match status" value="2"/>
</dbReference>
<dbReference type="Proteomes" id="UP000187203">
    <property type="component" value="Unassembled WGS sequence"/>
</dbReference>
<feature type="chain" id="PRO_5012729294" evidence="10">
    <location>
        <begin position="27"/>
        <end position="532"/>
    </location>
</feature>
<keyword evidence="7" id="KW-0539">Nucleus</keyword>
<name>A0A1R3HJ35_9ROSI</name>
<dbReference type="AlphaFoldDB" id="A0A1R3HJ35"/>
<feature type="signal peptide" evidence="10">
    <location>
        <begin position="1"/>
        <end position="26"/>
    </location>
</feature>
<comment type="similarity">
    <text evidence="2">Belongs to the NEMP family.</text>
</comment>
<gene>
    <name evidence="11" type="ORF">COLO4_28629</name>
</gene>
<evidence type="ECO:0000256" key="10">
    <source>
        <dbReference type="SAM" id="SignalP"/>
    </source>
</evidence>
<dbReference type="InterPro" id="IPR019358">
    <property type="entry name" value="NEMP_fam"/>
</dbReference>
<dbReference type="OrthoDB" id="772609at2759"/>
<evidence type="ECO:0000313" key="12">
    <source>
        <dbReference type="Proteomes" id="UP000187203"/>
    </source>
</evidence>
<evidence type="ECO:0000256" key="6">
    <source>
        <dbReference type="ARBA" id="ARBA00023136"/>
    </source>
</evidence>
<feature type="transmembrane region" description="Helical" evidence="9">
    <location>
        <begin position="162"/>
        <end position="180"/>
    </location>
</feature>
<feature type="transmembrane region" description="Helical" evidence="9">
    <location>
        <begin position="339"/>
        <end position="366"/>
    </location>
</feature>
<comment type="subcellular location">
    <subcellularLocation>
        <location evidence="1">Nucleus inner membrane</location>
        <topology evidence="1">Multi-pass membrane protein</topology>
        <orientation evidence="1">Nucleoplasmic side</orientation>
    </subcellularLocation>
</comment>
<accession>A0A1R3HJ35</accession>
<dbReference type="PANTHER" id="PTHR31587">
    <property type="entry name" value="TRANSMEMBRANE PROTEIN (DUF2215)"/>
    <property type="match status" value="1"/>
</dbReference>
<dbReference type="STRING" id="93759.A0A1R3HJ35"/>
<keyword evidence="12" id="KW-1185">Reference proteome</keyword>
<evidence type="ECO:0000256" key="1">
    <source>
        <dbReference type="ARBA" id="ARBA00004575"/>
    </source>
</evidence>
<keyword evidence="4 10" id="KW-0732">Signal</keyword>
<evidence type="ECO:0000256" key="7">
    <source>
        <dbReference type="ARBA" id="ARBA00023242"/>
    </source>
</evidence>
<comment type="caution">
    <text evidence="11">The sequence shown here is derived from an EMBL/GenBank/DDBJ whole genome shotgun (WGS) entry which is preliminary data.</text>
</comment>
<feature type="region of interest" description="Disordered" evidence="8">
    <location>
        <begin position="502"/>
        <end position="532"/>
    </location>
</feature>
<evidence type="ECO:0000256" key="3">
    <source>
        <dbReference type="ARBA" id="ARBA00022692"/>
    </source>
</evidence>
<reference evidence="12" key="1">
    <citation type="submission" date="2013-09" db="EMBL/GenBank/DDBJ databases">
        <title>Corchorus olitorius genome sequencing.</title>
        <authorList>
            <person name="Alam M."/>
            <person name="Haque M.S."/>
            <person name="Islam M.S."/>
            <person name="Emdad E.M."/>
            <person name="Islam M.M."/>
            <person name="Ahmed B."/>
            <person name="Halim A."/>
            <person name="Hossen Q.M.M."/>
            <person name="Hossain M.Z."/>
            <person name="Ahmed R."/>
            <person name="Khan M.M."/>
            <person name="Islam R."/>
            <person name="Rashid M.M."/>
            <person name="Khan S.A."/>
            <person name="Rahman M.S."/>
            <person name="Alam M."/>
            <person name="Yahiya A.S."/>
            <person name="Khan M.S."/>
            <person name="Azam M.S."/>
            <person name="Haque T."/>
            <person name="Lashkar M.Z.H."/>
            <person name="Akhand A.I."/>
            <person name="Morshed G."/>
            <person name="Roy S."/>
            <person name="Uddin K.S."/>
            <person name="Rabeya T."/>
            <person name="Hossain A.S."/>
            <person name="Chowdhury A."/>
            <person name="Snigdha A.R."/>
            <person name="Mortoza M.S."/>
            <person name="Matin S.A."/>
            <person name="Hoque S.M.E."/>
            <person name="Islam M.K."/>
            <person name="Roy D.K."/>
            <person name="Haider R."/>
            <person name="Moosa M.M."/>
            <person name="Elias S.M."/>
            <person name="Hasan A.M."/>
            <person name="Jahan S."/>
            <person name="Shafiuddin M."/>
            <person name="Mahmood N."/>
            <person name="Shommy N.S."/>
        </authorList>
    </citation>
    <scope>NUCLEOTIDE SEQUENCE [LARGE SCALE GENOMIC DNA]</scope>
    <source>
        <strain evidence="12">cv. O-4</strain>
    </source>
</reference>
<evidence type="ECO:0000313" key="11">
    <source>
        <dbReference type="EMBL" id="OMO70366.1"/>
    </source>
</evidence>
<protein>
    <submittedName>
        <fullName evidence="11">Uncharacterized protein</fullName>
    </submittedName>
</protein>
<dbReference type="GO" id="GO:0005637">
    <property type="term" value="C:nuclear inner membrane"/>
    <property type="evidence" value="ECO:0007669"/>
    <property type="project" value="UniProtKB-SubCell"/>
</dbReference>
<evidence type="ECO:0000256" key="9">
    <source>
        <dbReference type="SAM" id="Phobius"/>
    </source>
</evidence>
<keyword evidence="6 9" id="KW-0472">Membrane</keyword>
<dbReference type="EMBL" id="AWUE01020002">
    <property type="protein sequence ID" value="OMO70366.1"/>
    <property type="molecule type" value="Genomic_DNA"/>
</dbReference>
<evidence type="ECO:0000256" key="8">
    <source>
        <dbReference type="SAM" id="MobiDB-lite"/>
    </source>
</evidence>
<evidence type="ECO:0000256" key="4">
    <source>
        <dbReference type="ARBA" id="ARBA00022729"/>
    </source>
</evidence>
<dbReference type="PANTHER" id="PTHR31587:SF3">
    <property type="entry name" value="EXPRESSED PROTEIN"/>
    <property type="match status" value="1"/>
</dbReference>
<evidence type="ECO:0000256" key="2">
    <source>
        <dbReference type="ARBA" id="ARBA00005748"/>
    </source>
</evidence>